<dbReference type="PANTHER" id="PTHR43124:SF3">
    <property type="entry name" value="CHLORAMPHENICOL EFFLUX PUMP RV0191"/>
    <property type="match status" value="1"/>
</dbReference>
<sequence length="424" mass="45911">MKFANLPLGTALRLMLPFGFGFYLSMFTRTLSNIVKQPIQAELGMGEEAIGLALGTAFFLAFALAQLPVGILIDRYDPRRVNALLFVLAALGAVVIGMAQTPELLAIGRVMMGVGFAAGLMASLKVYSLWFDTQRLATLNSLQFMIGVLGAWSATKPVELLLRVLDWRELYFLFAAITVLAALLMVLMAPRHDGEGGQETLQEQLGGLRTIFCDGYFWRVSPLMFISMGISQGLGTLYVFSWLTGVAQQDTATAATSISVVTLVSAANFALLGPLAERLINRGYSPMLLPLLGQMLAMALLSLLAVQVLIGAVPQWVLYTMAAGTTTLVFVALSRAFPAAMIGRAYTAFNLLSFLTAALVQWLVGFMLDWLTPAGSNGVAPEAWRWAFLLLVLCQLLGLIWYLMARKLGIGATTMLEKTTNQAA</sequence>
<keyword evidence="9" id="KW-1185">Reference proteome</keyword>
<dbReference type="SUPFAM" id="SSF103473">
    <property type="entry name" value="MFS general substrate transporter"/>
    <property type="match status" value="1"/>
</dbReference>
<dbReference type="Proteomes" id="UP001143362">
    <property type="component" value="Unassembled WGS sequence"/>
</dbReference>
<name>A0ABT3TGT5_9GAMM</name>
<organism evidence="8 9">
    <name type="scientific">Candidatus Litorirhabdus singularis</name>
    <dbReference type="NCBI Taxonomy" id="2518993"/>
    <lineage>
        <taxon>Bacteria</taxon>
        <taxon>Pseudomonadati</taxon>
        <taxon>Pseudomonadota</taxon>
        <taxon>Gammaproteobacteria</taxon>
        <taxon>Cellvibrionales</taxon>
        <taxon>Halieaceae</taxon>
        <taxon>Candidatus Litorirhabdus</taxon>
    </lineage>
</organism>
<evidence type="ECO:0000256" key="2">
    <source>
        <dbReference type="ARBA" id="ARBA00022475"/>
    </source>
</evidence>
<feature type="transmembrane region" description="Helical" evidence="6">
    <location>
        <begin position="81"/>
        <end position="100"/>
    </location>
</feature>
<feature type="transmembrane region" description="Helical" evidence="6">
    <location>
        <begin position="12"/>
        <end position="29"/>
    </location>
</feature>
<feature type="transmembrane region" description="Helical" evidence="6">
    <location>
        <begin position="384"/>
        <end position="405"/>
    </location>
</feature>
<feature type="transmembrane region" description="Helical" evidence="6">
    <location>
        <begin position="170"/>
        <end position="189"/>
    </location>
</feature>
<dbReference type="EMBL" id="SHNN01000002">
    <property type="protein sequence ID" value="MCX2981020.1"/>
    <property type="molecule type" value="Genomic_DNA"/>
</dbReference>
<evidence type="ECO:0000256" key="3">
    <source>
        <dbReference type="ARBA" id="ARBA00022692"/>
    </source>
</evidence>
<gene>
    <name evidence="8" type="ORF">EYC98_09105</name>
</gene>
<comment type="subcellular location">
    <subcellularLocation>
        <location evidence="1">Cell membrane</location>
        <topology evidence="1">Multi-pass membrane protein</topology>
    </subcellularLocation>
</comment>
<keyword evidence="4 6" id="KW-1133">Transmembrane helix</keyword>
<feature type="transmembrane region" description="Helical" evidence="6">
    <location>
        <begin position="216"/>
        <end position="240"/>
    </location>
</feature>
<feature type="domain" description="Major facilitator superfamily (MFS) profile" evidence="7">
    <location>
        <begin position="14"/>
        <end position="410"/>
    </location>
</feature>
<dbReference type="InterPro" id="IPR050189">
    <property type="entry name" value="MFS_Efflux_Transporters"/>
</dbReference>
<feature type="transmembrane region" description="Helical" evidence="6">
    <location>
        <begin position="252"/>
        <end position="276"/>
    </location>
</feature>
<dbReference type="RefSeq" id="WP_279245034.1">
    <property type="nucleotide sequence ID" value="NZ_SHNN01000002.1"/>
</dbReference>
<evidence type="ECO:0000313" key="9">
    <source>
        <dbReference type="Proteomes" id="UP001143362"/>
    </source>
</evidence>
<comment type="caution">
    <text evidence="8">The sequence shown here is derived from an EMBL/GenBank/DDBJ whole genome shotgun (WGS) entry which is preliminary data.</text>
</comment>
<dbReference type="InterPro" id="IPR036259">
    <property type="entry name" value="MFS_trans_sf"/>
</dbReference>
<feature type="transmembrane region" description="Helical" evidence="6">
    <location>
        <begin position="345"/>
        <end position="364"/>
    </location>
</feature>
<feature type="transmembrane region" description="Helical" evidence="6">
    <location>
        <begin position="136"/>
        <end position="155"/>
    </location>
</feature>
<evidence type="ECO:0000256" key="6">
    <source>
        <dbReference type="SAM" id="Phobius"/>
    </source>
</evidence>
<evidence type="ECO:0000259" key="7">
    <source>
        <dbReference type="PROSITE" id="PS50850"/>
    </source>
</evidence>
<keyword evidence="3 6" id="KW-0812">Transmembrane</keyword>
<evidence type="ECO:0000256" key="1">
    <source>
        <dbReference type="ARBA" id="ARBA00004651"/>
    </source>
</evidence>
<reference evidence="8" key="1">
    <citation type="submission" date="2019-02" db="EMBL/GenBank/DDBJ databases">
        <authorList>
            <person name="Li S.-H."/>
        </authorList>
    </citation>
    <scope>NUCLEOTIDE SEQUENCE</scope>
    <source>
        <strain evidence="8">IMCC14734</strain>
    </source>
</reference>
<evidence type="ECO:0000313" key="8">
    <source>
        <dbReference type="EMBL" id="MCX2981020.1"/>
    </source>
</evidence>
<keyword evidence="2" id="KW-1003">Cell membrane</keyword>
<dbReference type="InterPro" id="IPR011701">
    <property type="entry name" value="MFS"/>
</dbReference>
<protein>
    <submittedName>
        <fullName evidence="8">MFS transporter</fullName>
    </submittedName>
</protein>
<keyword evidence="5 6" id="KW-0472">Membrane</keyword>
<feature type="transmembrane region" description="Helical" evidence="6">
    <location>
        <begin position="106"/>
        <end position="124"/>
    </location>
</feature>
<proteinExistence type="predicted"/>
<dbReference type="PANTHER" id="PTHR43124">
    <property type="entry name" value="PURINE EFFLUX PUMP PBUE"/>
    <property type="match status" value="1"/>
</dbReference>
<dbReference type="Pfam" id="PF07690">
    <property type="entry name" value="MFS_1"/>
    <property type="match status" value="1"/>
</dbReference>
<feature type="transmembrane region" description="Helical" evidence="6">
    <location>
        <begin position="49"/>
        <end position="69"/>
    </location>
</feature>
<dbReference type="PROSITE" id="PS50850">
    <property type="entry name" value="MFS"/>
    <property type="match status" value="1"/>
</dbReference>
<feature type="transmembrane region" description="Helical" evidence="6">
    <location>
        <begin position="288"/>
        <end position="310"/>
    </location>
</feature>
<evidence type="ECO:0000256" key="5">
    <source>
        <dbReference type="ARBA" id="ARBA00023136"/>
    </source>
</evidence>
<dbReference type="Gene3D" id="1.20.1250.20">
    <property type="entry name" value="MFS general substrate transporter like domains"/>
    <property type="match status" value="2"/>
</dbReference>
<dbReference type="InterPro" id="IPR020846">
    <property type="entry name" value="MFS_dom"/>
</dbReference>
<feature type="transmembrane region" description="Helical" evidence="6">
    <location>
        <begin position="316"/>
        <end position="333"/>
    </location>
</feature>
<accession>A0ABT3TGT5</accession>
<evidence type="ECO:0000256" key="4">
    <source>
        <dbReference type="ARBA" id="ARBA00022989"/>
    </source>
</evidence>